<accession>A0A6L9L0V0</accession>
<sequence>MTLKTIAILMLLTLCFVQSYSPAQAHKKPTPAPLSNHHQLFYIQRSKDANIIMYDANVTSDGRFDTEKPVDVYWIRYADKGQREDLSAFQWQMAYGYKQHRTASETDASTISLNAFKKLPIRVTYHHGHPVAMTIINGQSACLERVFVQVNPRSGLIPKIDYIEIYGTHPENKTPVYERINP</sequence>
<protein>
    <submittedName>
        <fullName evidence="3">DUF4833 domain-containing protein</fullName>
    </submittedName>
</protein>
<dbReference type="Proteomes" id="UP000474175">
    <property type="component" value="Unassembled WGS sequence"/>
</dbReference>
<keyword evidence="1" id="KW-0732">Signal</keyword>
<dbReference type="RefSeq" id="WP_163943400.1">
    <property type="nucleotide sequence ID" value="NZ_JAAFZH010000001.1"/>
</dbReference>
<proteinExistence type="predicted"/>
<evidence type="ECO:0000259" key="2">
    <source>
        <dbReference type="Pfam" id="PF16117"/>
    </source>
</evidence>
<feature type="domain" description="DUF4833" evidence="2">
    <location>
        <begin position="41"/>
        <end position="179"/>
    </location>
</feature>
<keyword evidence="4" id="KW-1185">Reference proteome</keyword>
<evidence type="ECO:0000313" key="4">
    <source>
        <dbReference type="Proteomes" id="UP000474175"/>
    </source>
</evidence>
<dbReference type="EMBL" id="JAAFZH010000001">
    <property type="protein sequence ID" value="NDU94134.1"/>
    <property type="molecule type" value="Genomic_DNA"/>
</dbReference>
<dbReference type="Pfam" id="PF16117">
    <property type="entry name" value="DUF4833"/>
    <property type="match status" value="1"/>
</dbReference>
<comment type="caution">
    <text evidence="3">The sequence shown here is derived from an EMBL/GenBank/DDBJ whole genome shotgun (WGS) entry which is preliminary data.</text>
</comment>
<name>A0A6L9L0V0_9BACT</name>
<dbReference type="AlphaFoldDB" id="A0A6L9L0V0"/>
<feature type="signal peptide" evidence="1">
    <location>
        <begin position="1"/>
        <end position="25"/>
    </location>
</feature>
<feature type="chain" id="PRO_5026801808" evidence="1">
    <location>
        <begin position="26"/>
        <end position="182"/>
    </location>
</feature>
<reference evidence="3 4" key="1">
    <citation type="submission" date="2020-02" db="EMBL/GenBank/DDBJ databases">
        <title>Draft genome sequence of two Spirosoma agri KCTC 52727 and Spirosoma terrae KCTC 52035.</title>
        <authorList>
            <person name="Rojas J."/>
            <person name="Ambika Manirajan B."/>
            <person name="Suarez C."/>
            <person name="Ratering S."/>
            <person name="Schnell S."/>
        </authorList>
    </citation>
    <scope>NUCLEOTIDE SEQUENCE [LARGE SCALE GENOMIC DNA]</scope>
    <source>
        <strain evidence="3 4">KCTC 52035</strain>
    </source>
</reference>
<dbReference type="InterPro" id="IPR032269">
    <property type="entry name" value="DUF4833"/>
</dbReference>
<gene>
    <name evidence="3" type="ORF">GK108_04555</name>
</gene>
<evidence type="ECO:0000313" key="3">
    <source>
        <dbReference type="EMBL" id="NDU94134.1"/>
    </source>
</evidence>
<evidence type="ECO:0000256" key="1">
    <source>
        <dbReference type="SAM" id="SignalP"/>
    </source>
</evidence>
<organism evidence="3 4">
    <name type="scientific">Spirosoma terrae</name>
    <dbReference type="NCBI Taxonomy" id="1968276"/>
    <lineage>
        <taxon>Bacteria</taxon>
        <taxon>Pseudomonadati</taxon>
        <taxon>Bacteroidota</taxon>
        <taxon>Cytophagia</taxon>
        <taxon>Cytophagales</taxon>
        <taxon>Cytophagaceae</taxon>
        <taxon>Spirosoma</taxon>
    </lineage>
</organism>